<dbReference type="GO" id="GO:0010181">
    <property type="term" value="F:FMN binding"/>
    <property type="evidence" value="ECO:0007669"/>
    <property type="project" value="TreeGrafter"/>
</dbReference>
<dbReference type="Proteomes" id="UP000199286">
    <property type="component" value="Unassembled WGS sequence"/>
</dbReference>
<protein>
    <submittedName>
        <fullName evidence="9">Sulfoxide reductase heme-binding subunit YedZ</fullName>
    </submittedName>
</protein>
<evidence type="ECO:0000313" key="9">
    <source>
        <dbReference type="EMBL" id="SDY85073.1"/>
    </source>
</evidence>
<organism evidence="9 10">
    <name type="scientific">Citreimonas salinaria</name>
    <dbReference type="NCBI Taxonomy" id="321339"/>
    <lineage>
        <taxon>Bacteria</taxon>
        <taxon>Pseudomonadati</taxon>
        <taxon>Pseudomonadota</taxon>
        <taxon>Alphaproteobacteria</taxon>
        <taxon>Rhodobacterales</taxon>
        <taxon>Roseobacteraceae</taxon>
        <taxon>Citreimonas</taxon>
    </lineage>
</organism>
<feature type="transmembrane region" description="Helical" evidence="7">
    <location>
        <begin position="6"/>
        <end position="24"/>
    </location>
</feature>
<gene>
    <name evidence="9" type="ORF">SAMN05444340_12137</name>
</gene>
<keyword evidence="2" id="KW-0813">Transport</keyword>
<feature type="transmembrane region" description="Helical" evidence="7">
    <location>
        <begin position="45"/>
        <end position="63"/>
    </location>
</feature>
<proteinExistence type="predicted"/>
<evidence type="ECO:0000256" key="4">
    <source>
        <dbReference type="ARBA" id="ARBA00022989"/>
    </source>
</evidence>
<dbReference type="GO" id="GO:0016679">
    <property type="term" value="F:oxidoreductase activity, acting on diphenols and related substances as donors"/>
    <property type="evidence" value="ECO:0007669"/>
    <property type="project" value="TreeGrafter"/>
</dbReference>
<keyword evidence="4 7" id="KW-1133">Transmembrane helix</keyword>
<evidence type="ECO:0000256" key="1">
    <source>
        <dbReference type="ARBA" id="ARBA00004141"/>
    </source>
</evidence>
<dbReference type="GO" id="GO:0020037">
    <property type="term" value="F:heme binding"/>
    <property type="evidence" value="ECO:0007669"/>
    <property type="project" value="TreeGrafter"/>
</dbReference>
<dbReference type="STRING" id="321339.SAMN05444340_12137"/>
<evidence type="ECO:0000256" key="6">
    <source>
        <dbReference type="ARBA" id="ARBA00023136"/>
    </source>
</evidence>
<sequence length="164" mass="18190">MAEDAVNPSGALSAFLLIFALLATPLRRVWPQAGVARWLLRNRRYLGVAGFGYALLHTLFYVVDAGSAGRVIADLPRLDIWTGWVSLMILVPLAATSSGAAVRRLGRWWKPLQRWTYAAALLGLLHALSLNEWEDPVEPLVVAAPLIALQVWRVLGHRRRPRAP</sequence>
<accession>A0A1H3N8I7</accession>
<dbReference type="Pfam" id="PF01794">
    <property type="entry name" value="Ferric_reduct"/>
    <property type="match status" value="1"/>
</dbReference>
<evidence type="ECO:0000256" key="2">
    <source>
        <dbReference type="ARBA" id="ARBA00022448"/>
    </source>
</evidence>
<evidence type="ECO:0000256" key="3">
    <source>
        <dbReference type="ARBA" id="ARBA00022692"/>
    </source>
</evidence>
<dbReference type="GO" id="GO:0005886">
    <property type="term" value="C:plasma membrane"/>
    <property type="evidence" value="ECO:0007669"/>
    <property type="project" value="TreeGrafter"/>
</dbReference>
<keyword evidence="6 7" id="KW-0472">Membrane</keyword>
<feature type="domain" description="Ferric oxidoreductase" evidence="8">
    <location>
        <begin position="10"/>
        <end position="123"/>
    </location>
</feature>
<comment type="subcellular location">
    <subcellularLocation>
        <location evidence="1">Membrane</location>
        <topology evidence="1">Multi-pass membrane protein</topology>
    </subcellularLocation>
</comment>
<keyword evidence="10" id="KW-1185">Reference proteome</keyword>
<dbReference type="InterPro" id="IPR022837">
    <property type="entry name" value="MsrQ-like"/>
</dbReference>
<keyword evidence="3 7" id="KW-0812">Transmembrane</keyword>
<feature type="transmembrane region" description="Helical" evidence="7">
    <location>
        <begin position="83"/>
        <end position="102"/>
    </location>
</feature>
<dbReference type="EMBL" id="FNPF01000021">
    <property type="protein sequence ID" value="SDY85073.1"/>
    <property type="molecule type" value="Genomic_DNA"/>
</dbReference>
<evidence type="ECO:0000256" key="7">
    <source>
        <dbReference type="SAM" id="Phobius"/>
    </source>
</evidence>
<dbReference type="PANTHER" id="PTHR36964">
    <property type="entry name" value="PROTEIN-METHIONINE-SULFOXIDE REDUCTASE HEME-BINDING SUBUNIT MSRQ"/>
    <property type="match status" value="1"/>
</dbReference>
<evidence type="ECO:0000256" key="5">
    <source>
        <dbReference type="ARBA" id="ARBA00023004"/>
    </source>
</evidence>
<dbReference type="AlphaFoldDB" id="A0A1H3N8I7"/>
<dbReference type="PANTHER" id="PTHR36964:SF1">
    <property type="entry name" value="PROTEIN-METHIONINE-SULFOXIDE REDUCTASE HEME-BINDING SUBUNIT MSRQ"/>
    <property type="match status" value="1"/>
</dbReference>
<evidence type="ECO:0000259" key="8">
    <source>
        <dbReference type="Pfam" id="PF01794"/>
    </source>
</evidence>
<reference evidence="9 10" key="1">
    <citation type="submission" date="2016-10" db="EMBL/GenBank/DDBJ databases">
        <authorList>
            <person name="de Groot N.N."/>
        </authorList>
    </citation>
    <scope>NUCLEOTIDE SEQUENCE [LARGE SCALE GENOMIC DNA]</scope>
    <source>
        <strain evidence="9 10">DSM 26880</strain>
    </source>
</reference>
<evidence type="ECO:0000313" key="10">
    <source>
        <dbReference type="Proteomes" id="UP000199286"/>
    </source>
</evidence>
<keyword evidence="5" id="KW-0408">Iron</keyword>
<name>A0A1H3N8I7_9RHOB</name>
<dbReference type="InterPro" id="IPR013130">
    <property type="entry name" value="Fe3_Rdtase_TM_dom"/>
</dbReference>